<dbReference type="Gene3D" id="1.10.287.130">
    <property type="match status" value="1"/>
</dbReference>
<evidence type="ECO:0000256" key="5">
    <source>
        <dbReference type="ARBA" id="ARBA00022679"/>
    </source>
</evidence>
<dbReference type="EMBL" id="JBHSRF010000035">
    <property type="protein sequence ID" value="MFC6083931.1"/>
    <property type="molecule type" value="Genomic_DNA"/>
</dbReference>
<dbReference type="PROSITE" id="PS50885">
    <property type="entry name" value="HAMP"/>
    <property type="match status" value="1"/>
</dbReference>
<feature type="transmembrane region" description="Helical" evidence="12">
    <location>
        <begin position="41"/>
        <end position="58"/>
    </location>
</feature>
<feature type="transmembrane region" description="Helical" evidence="12">
    <location>
        <begin position="774"/>
        <end position="798"/>
    </location>
</feature>
<protein>
    <recommendedName>
        <fullName evidence="3">histidine kinase</fullName>
        <ecNumber evidence="3">2.7.13.3</ecNumber>
    </recommendedName>
</protein>
<reference evidence="16" key="1">
    <citation type="journal article" date="2019" name="Int. J. Syst. Evol. Microbiol.">
        <title>The Global Catalogue of Microorganisms (GCM) 10K type strain sequencing project: providing services to taxonomists for standard genome sequencing and annotation.</title>
        <authorList>
            <consortium name="The Broad Institute Genomics Platform"/>
            <consortium name="The Broad Institute Genome Sequencing Center for Infectious Disease"/>
            <person name="Wu L."/>
            <person name="Ma J."/>
        </authorList>
    </citation>
    <scope>NUCLEOTIDE SEQUENCE [LARGE SCALE GENOMIC DNA]</scope>
    <source>
        <strain evidence="16">JCM 30346</strain>
    </source>
</reference>
<feature type="transmembrane region" description="Helical" evidence="12">
    <location>
        <begin position="629"/>
        <end position="646"/>
    </location>
</feature>
<evidence type="ECO:0000256" key="4">
    <source>
        <dbReference type="ARBA" id="ARBA00022553"/>
    </source>
</evidence>
<evidence type="ECO:0000256" key="3">
    <source>
        <dbReference type="ARBA" id="ARBA00012438"/>
    </source>
</evidence>
<feature type="domain" description="HAMP" evidence="14">
    <location>
        <begin position="59"/>
        <end position="111"/>
    </location>
</feature>
<feature type="compositionally biased region" description="Pro residues" evidence="11">
    <location>
        <begin position="406"/>
        <end position="417"/>
    </location>
</feature>
<dbReference type="InterPro" id="IPR025291">
    <property type="entry name" value="DUF4153"/>
</dbReference>
<organism evidence="15 16">
    <name type="scientific">Sphaerisporangium aureirubrum</name>
    <dbReference type="NCBI Taxonomy" id="1544736"/>
    <lineage>
        <taxon>Bacteria</taxon>
        <taxon>Bacillati</taxon>
        <taxon>Actinomycetota</taxon>
        <taxon>Actinomycetes</taxon>
        <taxon>Streptosporangiales</taxon>
        <taxon>Streptosporangiaceae</taxon>
        <taxon>Sphaerisporangium</taxon>
    </lineage>
</organism>
<dbReference type="Pfam" id="PF02518">
    <property type="entry name" value="HATPase_c"/>
    <property type="match status" value="1"/>
</dbReference>
<dbReference type="CDD" id="cd00082">
    <property type="entry name" value="HisKA"/>
    <property type="match status" value="1"/>
</dbReference>
<keyword evidence="6 12" id="KW-0812">Transmembrane</keyword>
<feature type="domain" description="Histidine kinase" evidence="13">
    <location>
        <begin position="119"/>
        <end position="337"/>
    </location>
</feature>
<dbReference type="InterPro" id="IPR003594">
    <property type="entry name" value="HATPase_dom"/>
</dbReference>
<accession>A0ABW1NLJ5</accession>
<feature type="transmembrane region" description="Helical" evidence="12">
    <location>
        <begin position="578"/>
        <end position="597"/>
    </location>
</feature>
<feature type="region of interest" description="Disordered" evidence="11">
    <location>
        <begin position="344"/>
        <end position="514"/>
    </location>
</feature>
<evidence type="ECO:0000256" key="10">
    <source>
        <dbReference type="ARBA" id="ARBA00023136"/>
    </source>
</evidence>
<evidence type="ECO:0000256" key="2">
    <source>
        <dbReference type="ARBA" id="ARBA00004236"/>
    </source>
</evidence>
<dbReference type="Pfam" id="PF00512">
    <property type="entry name" value="HisKA"/>
    <property type="match status" value="1"/>
</dbReference>
<evidence type="ECO:0000259" key="13">
    <source>
        <dbReference type="PROSITE" id="PS50109"/>
    </source>
</evidence>
<dbReference type="SMART" id="SM00388">
    <property type="entry name" value="HisKA"/>
    <property type="match status" value="1"/>
</dbReference>
<gene>
    <name evidence="15" type="ORF">ACFP1K_22375</name>
</gene>
<evidence type="ECO:0000313" key="15">
    <source>
        <dbReference type="EMBL" id="MFC6083931.1"/>
    </source>
</evidence>
<dbReference type="Proteomes" id="UP001596137">
    <property type="component" value="Unassembled WGS sequence"/>
</dbReference>
<dbReference type="InterPro" id="IPR003661">
    <property type="entry name" value="HisK_dim/P_dom"/>
</dbReference>
<dbReference type="RefSeq" id="WP_380756445.1">
    <property type="nucleotide sequence ID" value="NZ_JBHSRF010000035.1"/>
</dbReference>
<evidence type="ECO:0000313" key="16">
    <source>
        <dbReference type="Proteomes" id="UP001596137"/>
    </source>
</evidence>
<evidence type="ECO:0000256" key="7">
    <source>
        <dbReference type="ARBA" id="ARBA00022777"/>
    </source>
</evidence>
<dbReference type="Pfam" id="PF13687">
    <property type="entry name" value="DUF4153"/>
    <property type="match status" value="1"/>
</dbReference>
<comment type="catalytic activity">
    <reaction evidence="1">
        <text>ATP + protein L-histidine = ADP + protein N-phospho-L-histidine.</text>
        <dbReference type="EC" id="2.7.13.3"/>
    </reaction>
</comment>
<dbReference type="Pfam" id="PF00672">
    <property type="entry name" value="HAMP"/>
    <property type="match status" value="1"/>
</dbReference>
<feature type="transmembrane region" description="Helical" evidence="12">
    <location>
        <begin position="694"/>
        <end position="715"/>
    </location>
</feature>
<dbReference type="EC" id="2.7.13.3" evidence="3"/>
<evidence type="ECO:0000259" key="14">
    <source>
        <dbReference type="PROSITE" id="PS50885"/>
    </source>
</evidence>
<dbReference type="PANTHER" id="PTHR45436">
    <property type="entry name" value="SENSOR HISTIDINE KINASE YKOH"/>
    <property type="match status" value="1"/>
</dbReference>
<comment type="caution">
    <text evidence="15">The sequence shown here is derived from an EMBL/GenBank/DDBJ whole genome shotgun (WGS) entry which is preliminary data.</text>
</comment>
<feature type="transmembrane region" description="Helical" evidence="12">
    <location>
        <begin position="12"/>
        <end position="29"/>
    </location>
</feature>
<dbReference type="SMART" id="SM00387">
    <property type="entry name" value="HATPase_c"/>
    <property type="match status" value="1"/>
</dbReference>
<dbReference type="CDD" id="cd00075">
    <property type="entry name" value="HATPase"/>
    <property type="match status" value="1"/>
</dbReference>
<dbReference type="SUPFAM" id="SSF47384">
    <property type="entry name" value="Homodimeric domain of signal transducing histidine kinase"/>
    <property type="match status" value="1"/>
</dbReference>
<dbReference type="SMART" id="SM00304">
    <property type="entry name" value="HAMP"/>
    <property type="match status" value="1"/>
</dbReference>
<dbReference type="SUPFAM" id="SSF55874">
    <property type="entry name" value="ATPase domain of HSP90 chaperone/DNA topoisomerase II/histidine kinase"/>
    <property type="match status" value="1"/>
</dbReference>
<keyword evidence="8 12" id="KW-1133">Transmembrane helix</keyword>
<proteinExistence type="predicted"/>
<evidence type="ECO:0000256" key="6">
    <source>
        <dbReference type="ARBA" id="ARBA00022692"/>
    </source>
</evidence>
<evidence type="ECO:0000256" key="12">
    <source>
        <dbReference type="SAM" id="Phobius"/>
    </source>
</evidence>
<keyword evidence="5" id="KW-0808">Transferase</keyword>
<comment type="subcellular location">
    <subcellularLocation>
        <location evidence="2">Cell membrane</location>
    </subcellularLocation>
</comment>
<dbReference type="InterPro" id="IPR003660">
    <property type="entry name" value="HAMP_dom"/>
</dbReference>
<name>A0ABW1NLJ5_9ACTN</name>
<feature type="transmembrane region" description="Helical" evidence="12">
    <location>
        <begin position="556"/>
        <end position="572"/>
    </location>
</feature>
<keyword evidence="7" id="KW-0418">Kinase</keyword>
<dbReference type="Gene3D" id="3.30.565.10">
    <property type="entry name" value="Histidine kinase-like ATPase, C-terminal domain"/>
    <property type="match status" value="1"/>
</dbReference>
<dbReference type="PROSITE" id="PS50109">
    <property type="entry name" value="HIS_KIN"/>
    <property type="match status" value="1"/>
</dbReference>
<feature type="transmembrane region" description="Helical" evidence="12">
    <location>
        <begin position="918"/>
        <end position="937"/>
    </location>
</feature>
<keyword evidence="4" id="KW-0597">Phosphoprotein</keyword>
<dbReference type="InterPro" id="IPR004358">
    <property type="entry name" value="Sig_transdc_His_kin-like_C"/>
</dbReference>
<dbReference type="PRINTS" id="PR00344">
    <property type="entry name" value="BCTRLSENSOR"/>
</dbReference>
<feature type="transmembrane region" description="Helical" evidence="12">
    <location>
        <begin position="819"/>
        <end position="840"/>
    </location>
</feature>
<feature type="transmembrane region" description="Helical" evidence="12">
    <location>
        <begin position="736"/>
        <end position="754"/>
    </location>
</feature>
<dbReference type="InterPro" id="IPR036097">
    <property type="entry name" value="HisK_dim/P_sf"/>
</dbReference>
<feature type="transmembrane region" description="Helical" evidence="12">
    <location>
        <begin position="604"/>
        <end position="623"/>
    </location>
</feature>
<feature type="compositionally biased region" description="Low complexity" evidence="11">
    <location>
        <begin position="450"/>
        <end position="480"/>
    </location>
</feature>
<dbReference type="InterPro" id="IPR050428">
    <property type="entry name" value="TCS_sensor_his_kinase"/>
</dbReference>
<keyword evidence="16" id="KW-1185">Reference proteome</keyword>
<sequence length="1035" mass="106858">MRPLDFLGRIKVKLAIVIMLAVVTAFVVNEVGINAGWSRDARIAVAAVLALIMVQLLAMGMTRPLREMAAAAQTIAKGRYGLRVSATSRDEVGELARAFNAMAADLGEVDRQRRDLVANVSHELRTPIAGLQAVLENVVDGVSPPDLDTLGTALAQTQRLGRLTAQLLDLSRLDSGVRLIEPEVLDLASLCRQAASEAALGRDDVTVVSEVSETFVSADPALLAQVLANLLDNAVRHSLPRGTVRLESQLKGPTLEISVIDQGPGIPVGERTRVFERFSRLDAGRATDAGGAGLGLAIAKEIVELHDGSVYVTDAPTPAGAAGAPGCRMVVALPAAIAGTVLPPAPADDDEVGSPVDSPLLNPPPAAGEMRASSGPDMAPHDSGTAEPSAPREASVPEETASLPAPTSPPVSAPAPGPDTTTGVAMKGPMAEQDDSAAADPPQNEPTPSTPVATAPAGSAPAGSPAGSAAAGSAPAGSPVGSPPVGSPVGSPAGSPVGGPAGSQPTVSHPAVSHPAGAVATGAAPVLHTGAHSASPPVYVPPPLFPRPDLPGVPRWLLPAAAFVGLVAAVAVPDPSTGLGLVLTAVAMGAAVFPAMLPVRRGRLNLWTVGAGLLAYALVSVTIFRDADWLVAPALLLAFAIGALAVSGAGRGWLGVITGGASVAVSTLLLPWFLSIPLKRLGRSGKVLPVLAGTGITVIFLSVFGLLFSSADAVFSSFVSDLLQTPGWADNLPFRIFLFLVFAALAAAGVLVALRPVAEPASPDLRVRIDRGVWVIPLVALNLLFASFVAVQITVLFGGSRRVLSTAGLTYAEYARSGFFELVTVSVFVLGIVTATAALLRPTRPADRWLPAALLGLLCAFTLVILASALHRLALYTDAYGLSRLRATVEVSIWWLAAVFVLVLTAGAARLMIGHANWFFRSLVLLTGLTVFAFAVWNPDARVAETQMAVRGVDRLDHDYLGSLGSEAVPALNRLPEPTRTCVLRDVIAANNLNAPDSWNGWNLARTQARQILQTHPLLQQATCPTRLSDLDLPD</sequence>
<feature type="transmembrane region" description="Helical" evidence="12">
    <location>
        <begin position="891"/>
        <end position="912"/>
    </location>
</feature>
<dbReference type="Gene3D" id="6.10.340.10">
    <property type="match status" value="1"/>
</dbReference>
<dbReference type="InterPro" id="IPR005467">
    <property type="entry name" value="His_kinase_dom"/>
</dbReference>
<dbReference type="InterPro" id="IPR036890">
    <property type="entry name" value="HATPase_C_sf"/>
</dbReference>
<evidence type="ECO:0000256" key="1">
    <source>
        <dbReference type="ARBA" id="ARBA00000085"/>
    </source>
</evidence>
<dbReference type="CDD" id="cd06225">
    <property type="entry name" value="HAMP"/>
    <property type="match status" value="1"/>
</dbReference>
<dbReference type="SUPFAM" id="SSF158472">
    <property type="entry name" value="HAMP domain-like"/>
    <property type="match status" value="1"/>
</dbReference>
<keyword evidence="9" id="KW-0902">Two-component regulatory system</keyword>
<evidence type="ECO:0000256" key="8">
    <source>
        <dbReference type="ARBA" id="ARBA00022989"/>
    </source>
</evidence>
<keyword evidence="10 12" id="KW-0472">Membrane</keyword>
<evidence type="ECO:0000256" key="9">
    <source>
        <dbReference type="ARBA" id="ARBA00023012"/>
    </source>
</evidence>
<dbReference type="PANTHER" id="PTHR45436:SF5">
    <property type="entry name" value="SENSOR HISTIDINE KINASE TRCS"/>
    <property type="match status" value="1"/>
</dbReference>
<evidence type="ECO:0000256" key="11">
    <source>
        <dbReference type="SAM" id="MobiDB-lite"/>
    </source>
</evidence>
<feature type="transmembrane region" description="Helical" evidence="12">
    <location>
        <begin position="653"/>
        <end position="674"/>
    </location>
</feature>
<feature type="transmembrane region" description="Helical" evidence="12">
    <location>
        <begin position="852"/>
        <end position="870"/>
    </location>
</feature>